<proteinExistence type="predicted"/>
<dbReference type="Proteomes" id="UP001597138">
    <property type="component" value="Unassembled WGS sequence"/>
</dbReference>
<evidence type="ECO:0000259" key="1">
    <source>
        <dbReference type="Pfam" id="PF19920"/>
    </source>
</evidence>
<dbReference type="EMBL" id="JBHUDZ010000007">
    <property type="protein sequence ID" value="MFD1602484.1"/>
    <property type="molecule type" value="Genomic_DNA"/>
</dbReference>
<gene>
    <name evidence="2" type="ORF">ACFSC2_06990</name>
</gene>
<feature type="domain" description="MoxR-vWA-beta-propeller ternary system" evidence="1">
    <location>
        <begin position="8"/>
        <end position="208"/>
    </location>
</feature>
<name>A0ABW4HAI7_9FLAO</name>
<accession>A0ABW4HAI7</accession>
<protein>
    <recommendedName>
        <fullName evidence="1">MoxR-vWA-beta-propeller ternary system domain-containing protein</fullName>
    </recommendedName>
</protein>
<dbReference type="InterPro" id="IPR045549">
    <property type="entry name" value="bpX4"/>
</dbReference>
<comment type="caution">
    <text evidence="2">The sequence shown here is derived from an EMBL/GenBank/DDBJ whole genome shotgun (WGS) entry which is preliminary data.</text>
</comment>
<reference evidence="3" key="1">
    <citation type="journal article" date="2019" name="Int. J. Syst. Evol. Microbiol.">
        <title>The Global Catalogue of Microorganisms (GCM) 10K type strain sequencing project: providing services to taxonomists for standard genome sequencing and annotation.</title>
        <authorList>
            <consortium name="The Broad Institute Genomics Platform"/>
            <consortium name="The Broad Institute Genome Sequencing Center for Infectious Disease"/>
            <person name="Wu L."/>
            <person name="Ma J."/>
        </authorList>
    </citation>
    <scope>NUCLEOTIDE SEQUENCE [LARGE SCALE GENOMIC DNA]</scope>
    <source>
        <strain evidence="3">CCUG 70865</strain>
    </source>
</reference>
<organism evidence="2 3">
    <name type="scientific">Flavobacterium artemisiae</name>
    <dbReference type="NCBI Taxonomy" id="2126556"/>
    <lineage>
        <taxon>Bacteria</taxon>
        <taxon>Pseudomonadati</taxon>
        <taxon>Bacteroidota</taxon>
        <taxon>Flavobacteriia</taxon>
        <taxon>Flavobacteriales</taxon>
        <taxon>Flavobacteriaceae</taxon>
        <taxon>Flavobacterium</taxon>
    </lineage>
</organism>
<evidence type="ECO:0000313" key="2">
    <source>
        <dbReference type="EMBL" id="MFD1602484.1"/>
    </source>
</evidence>
<keyword evidence="3" id="KW-1185">Reference proteome</keyword>
<dbReference type="RefSeq" id="WP_379817034.1">
    <property type="nucleotide sequence ID" value="NZ_JBHUDZ010000007.1"/>
</dbReference>
<evidence type="ECO:0000313" key="3">
    <source>
        <dbReference type="Proteomes" id="UP001597138"/>
    </source>
</evidence>
<sequence length="208" mass="24084">MENKDMPFLETIYHLRTIEQIILYNKMTKVSSKEESETILFLESEYENEILEYPGQAPDFHGEAALWGAKTLYFAAQLVLFRDHKIEELPVFLPEFKGKINAQVLLSADLCLRFLPQIILELKRIDPDDKSISILEKHMTDFSYSAIGFDVVSEVINPDVVFSDSCLKQLYLNRVVERKAKKNAAIENVKTELLTGFGDYKHVFWNEL</sequence>
<dbReference type="Pfam" id="PF19920">
    <property type="entry name" value="bpX4"/>
    <property type="match status" value="1"/>
</dbReference>